<dbReference type="Proteomes" id="UP001148786">
    <property type="component" value="Unassembled WGS sequence"/>
</dbReference>
<sequence>MIRPPPLTLKYDNRFPLPTKTASPPKSKGFVGQLYKASWKNPIIAIAGLNALRWAYAAYNSVYDAIVDDAEGAHNLAKVSITLSVIYVVAFFIELYGVVGVSIETLSLQQRLSFIRAYLYLTFLASLLVTSASVLSGVSYFVFAEELMWECLSLSTEGHGYEKSLFVRFIYATSDSA</sequence>
<keyword evidence="1" id="KW-1133">Transmembrane helix</keyword>
<proteinExistence type="predicted"/>
<name>A0A9W8JVY2_9AGAR</name>
<gene>
    <name evidence="2" type="ORF">NLJ89_g11640</name>
</gene>
<dbReference type="AlphaFoldDB" id="A0A9W8JVY2"/>
<dbReference type="EMBL" id="JANKHO010002851">
    <property type="protein sequence ID" value="KAJ3488174.1"/>
    <property type="molecule type" value="Genomic_DNA"/>
</dbReference>
<evidence type="ECO:0000256" key="1">
    <source>
        <dbReference type="SAM" id="Phobius"/>
    </source>
</evidence>
<protein>
    <submittedName>
        <fullName evidence="2">Uncharacterized protein</fullName>
    </submittedName>
</protein>
<reference evidence="2" key="1">
    <citation type="submission" date="2022-07" db="EMBL/GenBank/DDBJ databases">
        <title>Genome Sequence of Agrocybe chaxingu.</title>
        <authorList>
            <person name="Buettner E."/>
        </authorList>
    </citation>
    <scope>NUCLEOTIDE SEQUENCE</scope>
    <source>
        <strain evidence="2">MP-N11</strain>
    </source>
</reference>
<evidence type="ECO:0000313" key="3">
    <source>
        <dbReference type="Proteomes" id="UP001148786"/>
    </source>
</evidence>
<evidence type="ECO:0000313" key="2">
    <source>
        <dbReference type="EMBL" id="KAJ3488174.1"/>
    </source>
</evidence>
<feature type="transmembrane region" description="Helical" evidence="1">
    <location>
        <begin position="85"/>
        <end position="106"/>
    </location>
</feature>
<feature type="transmembrane region" description="Helical" evidence="1">
    <location>
        <begin position="118"/>
        <end position="143"/>
    </location>
</feature>
<organism evidence="2 3">
    <name type="scientific">Agrocybe chaxingu</name>
    <dbReference type="NCBI Taxonomy" id="84603"/>
    <lineage>
        <taxon>Eukaryota</taxon>
        <taxon>Fungi</taxon>
        <taxon>Dikarya</taxon>
        <taxon>Basidiomycota</taxon>
        <taxon>Agaricomycotina</taxon>
        <taxon>Agaricomycetes</taxon>
        <taxon>Agaricomycetidae</taxon>
        <taxon>Agaricales</taxon>
        <taxon>Agaricineae</taxon>
        <taxon>Strophariaceae</taxon>
        <taxon>Agrocybe</taxon>
    </lineage>
</organism>
<keyword evidence="1" id="KW-0812">Transmembrane</keyword>
<keyword evidence="3" id="KW-1185">Reference proteome</keyword>
<keyword evidence="1" id="KW-0472">Membrane</keyword>
<accession>A0A9W8JVY2</accession>
<dbReference type="OrthoDB" id="2927416at2759"/>
<comment type="caution">
    <text evidence="2">The sequence shown here is derived from an EMBL/GenBank/DDBJ whole genome shotgun (WGS) entry which is preliminary data.</text>
</comment>